<dbReference type="SUPFAM" id="SSF82171">
    <property type="entry name" value="DPP6 N-terminal domain-like"/>
    <property type="match status" value="1"/>
</dbReference>
<evidence type="ECO:0000256" key="1">
    <source>
        <dbReference type="ARBA" id="ARBA00022801"/>
    </source>
</evidence>
<dbReference type="Gene3D" id="3.40.50.1820">
    <property type="entry name" value="alpha/beta hydrolase"/>
    <property type="match status" value="1"/>
</dbReference>
<evidence type="ECO:0000313" key="5">
    <source>
        <dbReference type="Proteomes" id="UP000325141"/>
    </source>
</evidence>
<feature type="chain" id="PRO_5024297287" evidence="2">
    <location>
        <begin position="21"/>
        <end position="833"/>
    </location>
</feature>
<comment type="caution">
    <text evidence="4">The sequence shown here is derived from an EMBL/GenBank/DDBJ whole genome shotgun (WGS) entry which is preliminary data.</text>
</comment>
<evidence type="ECO:0000259" key="3">
    <source>
        <dbReference type="Pfam" id="PF00326"/>
    </source>
</evidence>
<dbReference type="InterPro" id="IPR029058">
    <property type="entry name" value="AB_hydrolase_fold"/>
</dbReference>
<feature type="signal peptide" evidence="2">
    <location>
        <begin position="1"/>
        <end position="20"/>
    </location>
</feature>
<organism evidence="4 5">
    <name type="scientific">Paenimyroides baculatum</name>
    <dbReference type="NCBI Taxonomy" id="2608000"/>
    <lineage>
        <taxon>Bacteria</taxon>
        <taxon>Pseudomonadati</taxon>
        <taxon>Bacteroidota</taxon>
        <taxon>Flavobacteriia</taxon>
        <taxon>Flavobacteriales</taxon>
        <taxon>Flavobacteriaceae</taxon>
        <taxon>Paenimyroides</taxon>
    </lineage>
</organism>
<dbReference type="EMBL" id="VWSG01000002">
    <property type="protein sequence ID" value="KAA5537878.1"/>
    <property type="molecule type" value="Genomic_DNA"/>
</dbReference>
<keyword evidence="2" id="KW-0732">Signal</keyword>
<dbReference type="PANTHER" id="PTHR42776">
    <property type="entry name" value="SERINE PEPTIDASE S9 FAMILY MEMBER"/>
    <property type="match status" value="1"/>
</dbReference>
<evidence type="ECO:0000313" key="4">
    <source>
        <dbReference type="EMBL" id="KAA5537878.1"/>
    </source>
</evidence>
<dbReference type="Proteomes" id="UP000325141">
    <property type="component" value="Unassembled WGS sequence"/>
</dbReference>
<accession>A0A5M6CRD3</accession>
<gene>
    <name evidence="4" type="ORF">F0460_04235</name>
</gene>
<dbReference type="SUPFAM" id="SSF53474">
    <property type="entry name" value="alpha/beta-Hydrolases"/>
    <property type="match status" value="1"/>
</dbReference>
<sequence length="833" mass="95440">MKMLFKILFFCTLLPNLAVAQEKQAMVEHIANDKVSPDSRYVTFVSVKDGKPDLILREVASNRSLTFEGMGTKTELTNEYFFGMNNKRQLVKVSLHDFNTEQIDGVVSYSWLHRQQKLLYLNNTKEVVLLNPATQKMLKFEDVKFYEASPNGNAVLLVKASGEVFNMLTSTGSTRLLGNVDNGMQAKHVLWNKDGSLIYLIAADAENLVVFKQLKNKITPLLTVADYKKAFNTKIDISRMQVSLLDNQKIAFSAVGRAADRADEIEVWEGNSDYLRPDSPAAVSFVVADVGTGTVLNLAERFPAMQFLVHPFSKSIYAYRINDDLTKFIPTKTFYRIDSKYKTAEKLAELTEGAKTIYFIPDKPYAVYFYRNNWYLYDEDKSTHKKLGNETDTVAVNKTSYFERFQRKGSGIFTDGQKRIAVPVGNDITYYRFDGKSPAVVFTATADRTWYMDECNGNIIYDGPVPGKILKTAEYKDNVLRWHSLDHSLEGIAYAGTDHKVRDMVEGNFKYGQLKRSQRIVTFVRENGQSVPELWYVDLVTGDTDILYKSNKHDSISTQHAVKYYTWKNAFGQETGAIVRFPKGYDPARKYPVIVDVYEQKLIIQNEYTSPFAQSMTGFNYHDYVGDGYIVIEPDIYYTYGDPGGSILNYITEALDQLQDKVAIDRDNMGIIGHSFGGYETNYMVTATHMFKAAVSGAGIADIVNWYFSVNWERRKPEFWRYYEESFRIGKGFFKAKESYLANSPILHADKVQTPLLLWTGREDYHVDWHQSVSMFLALKDLGKPVNLLMYPKEGHVLSTEPNQKDLTLKIKQWFDYHLKSKDKQQWMYESSN</sequence>
<evidence type="ECO:0000256" key="2">
    <source>
        <dbReference type="SAM" id="SignalP"/>
    </source>
</evidence>
<dbReference type="GO" id="GO:0004252">
    <property type="term" value="F:serine-type endopeptidase activity"/>
    <property type="evidence" value="ECO:0007669"/>
    <property type="project" value="TreeGrafter"/>
</dbReference>
<dbReference type="Pfam" id="PF00326">
    <property type="entry name" value="Peptidase_S9"/>
    <property type="match status" value="1"/>
</dbReference>
<proteinExistence type="predicted"/>
<keyword evidence="5" id="KW-1185">Reference proteome</keyword>
<protein>
    <submittedName>
        <fullName evidence="4">S9 family peptidase</fullName>
    </submittedName>
</protein>
<feature type="domain" description="Peptidase S9 prolyl oligopeptidase catalytic" evidence="3">
    <location>
        <begin position="644"/>
        <end position="821"/>
    </location>
</feature>
<keyword evidence="1" id="KW-0378">Hydrolase</keyword>
<reference evidence="4 5" key="1">
    <citation type="submission" date="2019-09" db="EMBL/GenBank/DDBJ databases">
        <title>Genome sequence and assembly of Flavobacterium sp.</title>
        <authorList>
            <person name="Chhetri G."/>
        </authorList>
    </citation>
    <scope>NUCLEOTIDE SEQUENCE [LARGE SCALE GENOMIC DNA]</scope>
    <source>
        <strain evidence="4 5">SNL9</strain>
    </source>
</reference>
<dbReference type="PANTHER" id="PTHR42776:SF4">
    <property type="entry name" value="ACYLAMINO-ACID-RELEASING ENZYME"/>
    <property type="match status" value="1"/>
</dbReference>
<name>A0A5M6CRD3_9FLAO</name>
<dbReference type="GO" id="GO:0006508">
    <property type="term" value="P:proteolysis"/>
    <property type="evidence" value="ECO:0007669"/>
    <property type="project" value="InterPro"/>
</dbReference>
<dbReference type="InterPro" id="IPR001375">
    <property type="entry name" value="Peptidase_S9_cat"/>
</dbReference>
<dbReference type="AlphaFoldDB" id="A0A5M6CRD3"/>